<dbReference type="OrthoDB" id="9782855at2"/>
<dbReference type="CDD" id="cd02440">
    <property type="entry name" value="AdoMet_MTases"/>
    <property type="match status" value="1"/>
</dbReference>
<dbReference type="GO" id="GO:0008168">
    <property type="term" value="F:methyltransferase activity"/>
    <property type="evidence" value="ECO:0007669"/>
    <property type="project" value="UniProtKB-KW"/>
</dbReference>
<dbReference type="PIRSF" id="PIRSF003085">
    <property type="entry name" value="CMAS"/>
    <property type="match status" value="1"/>
</dbReference>
<evidence type="ECO:0000313" key="8">
    <source>
        <dbReference type="EMBL" id="EIE97853.1"/>
    </source>
</evidence>
<dbReference type="AlphaFoldDB" id="I1CYS9"/>
<reference evidence="8 9" key="1">
    <citation type="submission" date="2011-09" db="EMBL/GenBank/DDBJ databases">
        <authorList>
            <consortium name="US DOE Joint Genome Institute (JGI-PGF)"/>
            <person name="Lucas S."/>
            <person name="Han J."/>
            <person name="Lapidus A."/>
            <person name="Cheng J.-F."/>
            <person name="Goodwin L."/>
            <person name="Pitluck S."/>
            <person name="Peters L."/>
            <person name="Land M.L."/>
            <person name="Hauser L."/>
            <person name="Brambilla E."/>
            <person name="Klenk H.-P."/>
            <person name="Woyke T.J."/>
        </authorList>
    </citation>
    <scope>NUCLEOTIDE SEQUENCE [LARGE SCALE GENOMIC DNA]</scope>
    <source>
        <strain evidence="8 9">K62</strain>
    </source>
</reference>
<keyword evidence="9" id="KW-1185">Reference proteome</keyword>
<evidence type="ECO:0000256" key="2">
    <source>
        <dbReference type="ARBA" id="ARBA00022603"/>
    </source>
</evidence>
<sequence>MGNAAPSTTWHQLSPPPRGEGRRTTRAPRSSDSTVCSPIARLLPPDSPVAVTAYDGSSAGDPSAPLRIEVRSPLALSYLLSAPGELGLARAYVTGELGVTGDLYEVLRAARSVVEGLRPTQVWGLVRDLGPRYLRRVPVPPEEAPSRVGRVLRGLRHSKRRDSMSITRHYDVSNRFYELVLGPSMAYTCACYPSDEASLEQAQFHKFDLVCRKLGLRPGMRLLDVGCGWGGMVAHAAEHYGVRAVGVTLSREQATWAQRELRRRGLSDRAEVRHGDYRDVTETGFDAVSSIGLTEHVGARNLPGYFRFLAARLREGGRLLNHCITRPDTRTRHRTGPFIDRYVFPDGELEGVGTIVSAMQDNGFEVRHEENLREHYARTLAAWCANLDANWEEAVREAGIRRARVWALYMAASRLAFERRHIELHQVLGVKTSASGVSSMPLRPDWGV</sequence>
<dbReference type="GO" id="GO:0032259">
    <property type="term" value="P:methylation"/>
    <property type="evidence" value="ECO:0007669"/>
    <property type="project" value="UniProtKB-KW"/>
</dbReference>
<dbReference type="RefSeq" id="WP_005462083.1">
    <property type="nucleotide sequence ID" value="NZ_CM001484.1"/>
</dbReference>
<feature type="domain" description="Polyketide synthase-like methyltransferase" evidence="7">
    <location>
        <begin position="176"/>
        <end position="432"/>
    </location>
</feature>
<evidence type="ECO:0000256" key="4">
    <source>
        <dbReference type="ARBA" id="ARBA00022691"/>
    </source>
</evidence>
<dbReference type="Gene3D" id="3.40.50.150">
    <property type="entry name" value="Vaccinia Virus protein VP39"/>
    <property type="match status" value="1"/>
</dbReference>
<feature type="region of interest" description="Disordered" evidence="6">
    <location>
        <begin position="1"/>
        <end position="39"/>
    </location>
</feature>
<comment type="similarity">
    <text evidence="1">Belongs to the CFA/CMAS family.</text>
</comment>
<dbReference type="SUPFAM" id="SSF53335">
    <property type="entry name" value="S-adenosyl-L-methionine-dependent methyltransferases"/>
    <property type="match status" value="1"/>
</dbReference>
<dbReference type="EMBL" id="CM001484">
    <property type="protein sequence ID" value="EIE97853.1"/>
    <property type="molecule type" value="Genomic_DNA"/>
</dbReference>
<dbReference type="InterPro" id="IPR003333">
    <property type="entry name" value="CMAS"/>
</dbReference>
<dbReference type="InterPro" id="IPR050723">
    <property type="entry name" value="CFA/CMAS"/>
</dbReference>
<reference evidence="9" key="2">
    <citation type="submission" date="2012-01" db="EMBL/GenBank/DDBJ databases">
        <title>Noncontiguous Finished sequence of chromosome of Saccharomonospora glauca K62.</title>
        <authorList>
            <consortium name="US DOE Joint Genome Institute"/>
            <person name="Lucas S."/>
            <person name="Han J."/>
            <person name="Lapidus A."/>
            <person name="Cheng J.-F."/>
            <person name="Goodwin L."/>
            <person name="Pitluck S."/>
            <person name="Peters L."/>
            <person name="Mikhailova N."/>
            <person name="Held B."/>
            <person name="Detter J.C."/>
            <person name="Han C."/>
            <person name="Tapia R."/>
            <person name="Land M."/>
            <person name="Hauser L."/>
            <person name="Kyrpides N."/>
            <person name="Ivanova N."/>
            <person name="Pagani I."/>
            <person name="Brambilla E.-M."/>
            <person name="Klenk H.-P."/>
            <person name="Woyke T."/>
        </authorList>
    </citation>
    <scope>NUCLEOTIDE SEQUENCE [LARGE SCALE GENOMIC DNA]</scope>
    <source>
        <strain evidence="9">K62</strain>
    </source>
</reference>
<proteinExistence type="inferred from homology"/>
<organism evidence="8 9">
    <name type="scientific">Saccharomonospora glauca K62</name>
    <dbReference type="NCBI Taxonomy" id="928724"/>
    <lineage>
        <taxon>Bacteria</taxon>
        <taxon>Bacillati</taxon>
        <taxon>Actinomycetota</taxon>
        <taxon>Actinomycetes</taxon>
        <taxon>Pseudonocardiales</taxon>
        <taxon>Pseudonocardiaceae</taxon>
        <taxon>Saccharomonospora</taxon>
    </lineage>
</organism>
<dbReference type="Proteomes" id="UP000005087">
    <property type="component" value="Chromosome"/>
</dbReference>
<evidence type="ECO:0000313" key="9">
    <source>
        <dbReference type="Proteomes" id="UP000005087"/>
    </source>
</evidence>
<name>I1CYS9_9PSEU</name>
<evidence type="ECO:0000256" key="3">
    <source>
        <dbReference type="ARBA" id="ARBA00022679"/>
    </source>
</evidence>
<dbReference type="GO" id="GO:0008610">
    <property type="term" value="P:lipid biosynthetic process"/>
    <property type="evidence" value="ECO:0007669"/>
    <property type="project" value="InterPro"/>
</dbReference>
<evidence type="ECO:0000256" key="6">
    <source>
        <dbReference type="SAM" id="MobiDB-lite"/>
    </source>
</evidence>
<evidence type="ECO:0000259" key="7">
    <source>
        <dbReference type="SMART" id="SM00828"/>
    </source>
</evidence>
<gene>
    <name evidence="8" type="ORF">SacglDRAFT_00915</name>
</gene>
<accession>I1CYS9</accession>
<dbReference type="SMART" id="SM00828">
    <property type="entry name" value="PKS_MT"/>
    <property type="match status" value="1"/>
</dbReference>
<dbReference type="STRING" id="928724.SacglDRAFT_00915"/>
<evidence type="ECO:0000256" key="5">
    <source>
        <dbReference type="ARBA" id="ARBA00023098"/>
    </source>
</evidence>
<dbReference type="PANTHER" id="PTHR43667:SF1">
    <property type="entry name" value="CYCLOPROPANE-FATTY-ACYL-PHOSPHOLIPID SYNTHASE"/>
    <property type="match status" value="1"/>
</dbReference>
<protein>
    <submittedName>
        <fullName evidence="8">Methyltransferase, cyclopropane fatty acid synthase</fullName>
    </submittedName>
</protein>
<dbReference type="InterPro" id="IPR029063">
    <property type="entry name" value="SAM-dependent_MTases_sf"/>
</dbReference>
<dbReference type="PANTHER" id="PTHR43667">
    <property type="entry name" value="CYCLOPROPANE-FATTY-ACYL-PHOSPHOLIPID SYNTHASE"/>
    <property type="match status" value="1"/>
</dbReference>
<evidence type="ECO:0000256" key="1">
    <source>
        <dbReference type="ARBA" id="ARBA00010815"/>
    </source>
</evidence>
<keyword evidence="2 8" id="KW-0489">Methyltransferase</keyword>
<dbReference type="InterPro" id="IPR020803">
    <property type="entry name" value="MeTfrase_dom"/>
</dbReference>
<feature type="compositionally biased region" description="Polar residues" evidence="6">
    <location>
        <begin position="1"/>
        <end position="12"/>
    </location>
</feature>
<keyword evidence="5" id="KW-0443">Lipid metabolism</keyword>
<keyword evidence="3 8" id="KW-0808">Transferase</keyword>
<dbReference type="HOGENOM" id="CLU_026434_6_2_11"/>
<dbReference type="eggNOG" id="COG2230">
    <property type="taxonomic scope" value="Bacteria"/>
</dbReference>
<dbReference type="Pfam" id="PF02353">
    <property type="entry name" value="CMAS"/>
    <property type="match status" value="1"/>
</dbReference>
<keyword evidence="4" id="KW-0949">S-adenosyl-L-methionine</keyword>